<dbReference type="Proteomes" id="UP000076154">
    <property type="component" value="Unassembled WGS sequence"/>
</dbReference>
<sequence>MVYSRSTLRWSISDGTSTTATYPTPSPLVTYHLRVSLTTSSTRCTTVDLDDERSSGRPSMTSRTWRTQRGPFSAMRSGSDEGARARRMFGCARHHQHDGSGRTNTNTTHPPHPPTSRVLNDDIRDTTYVTSAFSTKREASNKGTPYIGCWDAHDGARIRIQSQCCALLHPLHLP</sequence>
<organism evidence="2 3">
    <name type="scientific">Hypsizygus marmoreus</name>
    <name type="common">White beech mushroom</name>
    <name type="synonym">Agaricus marmoreus</name>
    <dbReference type="NCBI Taxonomy" id="39966"/>
    <lineage>
        <taxon>Eukaryota</taxon>
        <taxon>Fungi</taxon>
        <taxon>Dikarya</taxon>
        <taxon>Basidiomycota</taxon>
        <taxon>Agaricomycotina</taxon>
        <taxon>Agaricomycetes</taxon>
        <taxon>Agaricomycetidae</taxon>
        <taxon>Agaricales</taxon>
        <taxon>Tricholomatineae</taxon>
        <taxon>Lyophyllaceae</taxon>
        <taxon>Hypsizygus</taxon>
    </lineage>
</organism>
<feature type="compositionally biased region" description="Polar residues" evidence="1">
    <location>
        <begin position="56"/>
        <end position="65"/>
    </location>
</feature>
<keyword evidence="3" id="KW-1185">Reference proteome</keyword>
<protein>
    <submittedName>
        <fullName evidence="2">Uncharacterized protein</fullName>
    </submittedName>
</protein>
<evidence type="ECO:0000313" key="3">
    <source>
        <dbReference type="Proteomes" id="UP000076154"/>
    </source>
</evidence>
<accession>A0A369JDV4</accession>
<proteinExistence type="predicted"/>
<evidence type="ECO:0000313" key="2">
    <source>
        <dbReference type="EMBL" id="RDB18777.1"/>
    </source>
</evidence>
<evidence type="ECO:0000256" key="1">
    <source>
        <dbReference type="SAM" id="MobiDB-lite"/>
    </source>
</evidence>
<dbReference type="AlphaFoldDB" id="A0A369JDV4"/>
<dbReference type="InParanoid" id="A0A369JDV4"/>
<comment type="caution">
    <text evidence="2">The sequence shown here is derived from an EMBL/GenBank/DDBJ whole genome shotgun (WGS) entry which is preliminary data.</text>
</comment>
<feature type="region of interest" description="Disordered" evidence="1">
    <location>
        <begin position="94"/>
        <end position="120"/>
    </location>
</feature>
<dbReference type="EMBL" id="LUEZ02000087">
    <property type="protein sequence ID" value="RDB18777.1"/>
    <property type="molecule type" value="Genomic_DNA"/>
</dbReference>
<feature type="region of interest" description="Disordered" evidence="1">
    <location>
        <begin position="46"/>
        <end position="65"/>
    </location>
</feature>
<name>A0A369JDV4_HYPMA</name>
<gene>
    <name evidence="2" type="ORF">Hypma_014561</name>
</gene>
<reference evidence="2" key="1">
    <citation type="submission" date="2018-04" db="EMBL/GenBank/DDBJ databases">
        <title>Whole genome sequencing of Hypsizygus marmoreus.</title>
        <authorList>
            <person name="Choi I.-G."/>
            <person name="Min B."/>
            <person name="Kim J.-G."/>
            <person name="Kim S."/>
            <person name="Oh Y.-L."/>
            <person name="Kong W.-S."/>
            <person name="Park H."/>
            <person name="Jeong J."/>
            <person name="Song E.-S."/>
        </authorList>
    </citation>
    <scope>NUCLEOTIDE SEQUENCE [LARGE SCALE GENOMIC DNA]</scope>
    <source>
        <strain evidence="2">51987-8</strain>
    </source>
</reference>